<keyword evidence="7" id="KW-1185">Reference proteome</keyword>
<keyword evidence="2" id="KW-0201">Cytochrome c-type biogenesis</keyword>
<evidence type="ECO:0000256" key="3">
    <source>
        <dbReference type="ARBA" id="ARBA00023157"/>
    </source>
</evidence>
<name>A0A1I3R886_9FLAO</name>
<evidence type="ECO:0000313" key="6">
    <source>
        <dbReference type="EMBL" id="SFJ42844.1"/>
    </source>
</evidence>
<dbReference type="PROSITE" id="PS00194">
    <property type="entry name" value="THIOREDOXIN_1"/>
    <property type="match status" value="1"/>
</dbReference>
<evidence type="ECO:0000313" key="7">
    <source>
        <dbReference type="Proteomes" id="UP000199559"/>
    </source>
</evidence>
<dbReference type="InterPro" id="IPR036249">
    <property type="entry name" value="Thioredoxin-like_sf"/>
</dbReference>
<dbReference type="GO" id="GO:0017004">
    <property type="term" value="P:cytochrome complex assembly"/>
    <property type="evidence" value="ECO:0007669"/>
    <property type="project" value="UniProtKB-KW"/>
</dbReference>
<dbReference type="PROSITE" id="PS51257">
    <property type="entry name" value="PROKAR_LIPOPROTEIN"/>
    <property type="match status" value="1"/>
</dbReference>
<gene>
    <name evidence="6" type="ORF">SAMN05443431_107184</name>
</gene>
<dbReference type="InterPro" id="IPR025380">
    <property type="entry name" value="DUF4369"/>
</dbReference>
<protein>
    <submittedName>
        <fullName evidence="6">Thiol-disulfide isomerase or thioredoxin</fullName>
    </submittedName>
</protein>
<dbReference type="InterPro" id="IPR000866">
    <property type="entry name" value="AhpC/TSA"/>
</dbReference>
<dbReference type="Gene3D" id="3.40.30.10">
    <property type="entry name" value="Glutaredoxin"/>
    <property type="match status" value="1"/>
</dbReference>
<dbReference type="PANTHER" id="PTHR42852:SF6">
    <property type="entry name" value="THIOL:DISULFIDE INTERCHANGE PROTEIN DSBE"/>
    <property type="match status" value="1"/>
</dbReference>
<keyword evidence="4" id="KW-0676">Redox-active center</keyword>
<dbReference type="CDD" id="cd02966">
    <property type="entry name" value="TlpA_like_family"/>
    <property type="match status" value="1"/>
</dbReference>
<dbReference type="GO" id="GO:0016853">
    <property type="term" value="F:isomerase activity"/>
    <property type="evidence" value="ECO:0007669"/>
    <property type="project" value="UniProtKB-KW"/>
</dbReference>
<dbReference type="InterPro" id="IPR013766">
    <property type="entry name" value="Thioredoxin_domain"/>
</dbReference>
<evidence type="ECO:0000256" key="1">
    <source>
        <dbReference type="ARBA" id="ARBA00004196"/>
    </source>
</evidence>
<evidence type="ECO:0000256" key="4">
    <source>
        <dbReference type="ARBA" id="ARBA00023284"/>
    </source>
</evidence>
<dbReference type="PROSITE" id="PS51352">
    <property type="entry name" value="THIOREDOXIN_2"/>
    <property type="match status" value="1"/>
</dbReference>
<dbReference type="InterPro" id="IPR017937">
    <property type="entry name" value="Thioredoxin_CS"/>
</dbReference>
<proteinExistence type="predicted"/>
<dbReference type="AlphaFoldDB" id="A0A1I3R886"/>
<keyword evidence="3" id="KW-1015">Disulfide bond</keyword>
<organism evidence="6 7">
    <name type="scientific">Olleya namhaensis</name>
    <dbReference type="NCBI Taxonomy" id="1144750"/>
    <lineage>
        <taxon>Bacteria</taxon>
        <taxon>Pseudomonadati</taxon>
        <taxon>Bacteroidota</taxon>
        <taxon>Flavobacteriia</taxon>
        <taxon>Flavobacteriales</taxon>
        <taxon>Flavobacteriaceae</taxon>
    </lineage>
</organism>
<feature type="domain" description="Thioredoxin" evidence="5">
    <location>
        <begin position="260"/>
        <end position="407"/>
    </location>
</feature>
<dbReference type="SUPFAM" id="SSF52833">
    <property type="entry name" value="Thioredoxin-like"/>
    <property type="match status" value="1"/>
</dbReference>
<reference evidence="7" key="1">
    <citation type="submission" date="2016-10" db="EMBL/GenBank/DDBJ databases">
        <authorList>
            <person name="Varghese N."/>
            <person name="Submissions S."/>
        </authorList>
    </citation>
    <scope>NUCLEOTIDE SEQUENCE [LARGE SCALE GENOMIC DNA]</scope>
    <source>
        <strain evidence="7">DSM 28881</strain>
    </source>
</reference>
<dbReference type="GO" id="GO:0030313">
    <property type="term" value="C:cell envelope"/>
    <property type="evidence" value="ECO:0007669"/>
    <property type="project" value="UniProtKB-SubCell"/>
</dbReference>
<evidence type="ECO:0000259" key="5">
    <source>
        <dbReference type="PROSITE" id="PS51352"/>
    </source>
</evidence>
<dbReference type="RefSeq" id="WP_090841012.1">
    <property type="nucleotide sequence ID" value="NZ_FORM01000007.1"/>
</dbReference>
<dbReference type="PANTHER" id="PTHR42852">
    <property type="entry name" value="THIOL:DISULFIDE INTERCHANGE PROTEIN DSBE"/>
    <property type="match status" value="1"/>
</dbReference>
<comment type="subcellular location">
    <subcellularLocation>
        <location evidence="1">Cell envelope</location>
    </subcellularLocation>
</comment>
<dbReference type="STRING" id="1144750.SAMN05443431_107184"/>
<dbReference type="InterPro" id="IPR050553">
    <property type="entry name" value="Thioredoxin_ResA/DsbE_sf"/>
</dbReference>
<accession>A0A1I3R886</accession>
<dbReference type="Pfam" id="PF00578">
    <property type="entry name" value="AhpC-TSA"/>
    <property type="match status" value="1"/>
</dbReference>
<sequence length="407" mass="45884">MNIFYKSSLLLATLLLVACNTSDNKKGDGLSNTNDGSVKEIATLTDQEFLINGHSFSDDLKTVYLHKLDNKVPVIIDSVTVSNKQFKFKGTIANPDYYSLSSNLSNKRFKLLVDASVIDVFLNETIENSSSYSSTPIQKEYATYAKKMYGFRNKGVDLYYNLKGDFSSANISKLKKDRSKLFTESGQYTAEHITANPQTYFSALLIRDNIETYDKTKMRGFYNNLTPELKNLAFVKAIDAVLIEKETVISKPTPAKTTTTVVAKTAPSEEYRPKAYSVKGKNQYGETMSLNSIPRGKVVLLDFWASWCGPCRATNPDLVQLYNKYNEDGLEIMSVSMDKGIQEWMNAINTDNLTWQYHVLDKNKTIAFRYGVESIPYKILIDKKGNIASDKISGRKLEARIKQLLAE</sequence>
<evidence type="ECO:0000256" key="2">
    <source>
        <dbReference type="ARBA" id="ARBA00022748"/>
    </source>
</evidence>
<dbReference type="Pfam" id="PF14289">
    <property type="entry name" value="DUF4369"/>
    <property type="match status" value="1"/>
</dbReference>
<dbReference type="EMBL" id="FORM01000007">
    <property type="protein sequence ID" value="SFJ42844.1"/>
    <property type="molecule type" value="Genomic_DNA"/>
</dbReference>
<dbReference type="Proteomes" id="UP000199559">
    <property type="component" value="Unassembled WGS sequence"/>
</dbReference>
<keyword evidence="6" id="KW-0413">Isomerase</keyword>